<dbReference type="Pfam" id="PF00156">
    <property type="entry name" value="Pribosyltran"/>
    <property type="match status" value="1"/>
</dbReference>
<dbReference type="InterPro" id="IPR000836">
    <property type="entry name" value="PRTase_dom"/>
</dbReference>
<protein>
    <submittedName>
        <fullName evidence="3">Amidophosphoribosyltransferase</fullName>
    </submittedName>
</protein>
<feature type="domain" description="Phosphoribosyltransferase" evidence="2">
    <location>
        <begin position="164"/>
        <end position="209"/>
    </location>
</feature>
<evidence type="ECO:0000259" key="2">
    <source>
        <dbReference type="Pfam" id="PF00156"/>
    </source>
</evidence>
<dbReference type="PANTHER" id="PTHR47505">
    <property type="entry name" value="DNA UTILIZATION PROTEIN YHGH"/>
    <property type="match status" value="1"/>
</dbReference>
<accession>A0A1W6MPA3</accession>
<evidence type="ECO:0000313" key="3">
    <source>
        <dbReference type="EMBL" id="ARN79453.1"/>
    </source>
</evidence>
<evidence type="ECO:0000313" key="4">
    <source>
        <dbReference type="Proteomes" id="UP000193431"/>
    </source>
</evidence>
<keyword evidence="3" id="KW-0808">Transferase</keyword>
<comment type="similarity">
    <text evidence="1">Belongs to the ComF/GntX family.</text>
</comment>
<reference evidence="3 4" key="1">
    <citation type="submission" date="2016-11" db="EMBL/GenBank/DDBJ databases">
        <title>Trade-off between light-utilization and light-protection in marine flavobacteria.</title>
        <authorList>
            <person name="Kumagai Y."/>
        </authorList>
    </citation>
    <scope>NUCLEOTIDE SEQUENCE [LARGE SCALE GENOMIC DNA]</scope>
    <source>
        <strain evidence="3 4">JCM 13191</strain>
    </source>
</reference>
<dbReference type="Gene3D" id="3.40.50.2020">
    <property type="match status" value="1"/>
</dbReference>
<dbReference type="AlphaFoldDB" id="A0A1W6MPA3"/>
<dbReference type="CDD" id="cd06223">
    <property type="entry name" value="PRTases_typeI"/>
    <property type="match status" value="1"/>
</dbReference>
<dbReference type="InterPro" id="IPR029057">
    <property type="entry name" value="PRTase-like"/>
</dbReference>
<organism evidence="3 4">
    <name type="scientific">Nonlabens spongiae</name>
    <dbReference type="NCBI Taxonomy" id="331648"/>
    <lineage>
        <taxon>Bacteria</taxon>
        <taxon>Pseudomonadati</taxon>
        <taxon>Bacteroidota</taxon>
        <taxon>Flavobacteriia</taxon>
        <taxon>Flavobacteriales</taxon>
        <taxon>Flavobacteriaceae</taxon>
        <taxon>Nonlabens</taxon>
    </lineage>
</organism>
<dbReference type="InterPro" id="IPR051910">
    <property type="entry name" value="ComF/GntX_DNA_util-trans"/>
</dbReference>
<dbReference type="SUPFAM" id="SSF53271">
    <property type="entry name" value="PRTase-like"/>
    <property type="match status" value="1"/>
</dbReference>
<dbReference type="RefSeq" id="WP_245833550.1">
    <property type="nucleotide sequence ID" value="NZ_CP019344.1"/>
</dbReference>
<dbReference type="PANTHER" id="PTHR47505:SF1">
    <property type="entry name" value="DNA UTILIZATION PROTEIN YHGH"/>
    <property type="match status" value="1"/>
</dbReference>
<dbReference type="EMBL" id="CP019344">
    <property type="protein sequence ID" value="ARN79453.1"/>
    <property type="molecule type" value="Genomic_DNA"/>
</dbReference>
<evidence type="ECO:0000256" key="1">
    <source>
        <dbReference type="ARBA" id="ARBA00008007"/>
    </source>
</evidence>
<sequence length="222" mass="25119">MHLFYPEVCQGCSTSLFKGENVLCFTCKAQLPIAYQHLDADDKVKELFYGRTEIAHARSLFFYEKIGIVQQLTHALKYQGQEQISSYLGKMMSEHMKTDPGFQKVTHVLPVPVHPKRLKKRGYNQVDGFGKEIAKALNAKYLPNLLVKTKNTINQAKLGQVKRSDETKSIYTLNEPERIPEGTHLLIVDDVITTGTTLSLCTRELQNIQGIKLYVATMSISI</sequence>
<dbReference type="Proteomes" id="UP000193431">
    <property type="component" value="Chromosome"/>
</dbReference>
<keyword evidence="3" id="KW-0328">Glycosyltransferase</keyword>
<proteinExistence type="inferred from homology"/>
<name>A0A1W6MPA3_9FLAO</name>
<keyword evidence="4" id="KW-1185">Reference proteome</keyword>
<dbReference type="GO" id="GO:0016757">
    <property type="term" value="F:glycosyltransferase activity"/>
    <property type="evidence" value="ECO:0007669"/>
    <property type="project" value="UniProtKB-KW"/>
</dbReference>
<dbReference type="STRING" id="331648.BST97_10805"/>
<gene>
    <name evidence="3" type="ORF">BST97_10805</name>
</gene>